<dbReference type="InterPro" id="IPR020855">
    <property type="entry name" value="Ureohydrolase_Mn_BS"/>
</dbReference>
<name>A0A937X8Y2_UNCEI</name>
<feature type="binding site" evidence="4">
    <location>
        <position position="217"/>
    </location>
    <ligand>
        <name>Mn(2+)</name>
        <dbReference type="ChEBI" id="CHEBI:29035"/>
        <label>1</label>
    </ligand>
</feature>
<comment type="caution">
    <text evidence="6">The sequence shown here is derived from an EMBL/GenBank/DDBJ whole genome shotgun (WGS) entry which is preliminary data.</text>
</comment>
<comment type="cofactor">
    <cofactor evidence="4">
        <name>Mn(2+)</name>
        <dbReference type="ChEBI" id="CHEBI:29035"/>
    </cofactor>
    <text evidence="4">Binds 2 manganese ions per subunit.</text>
</comment>
<evidence type="ECO:0000256" key="2">
    <source>
        <dbReference type="ARBA" id="ARBA00022723"/>
    </source>
</evidence>
<sequence length="294" mass="32354">MSDLPAALSFLGVQEPIERAAVVVLPVPYDLTTTYQPGARFGPRALLTASLNVELFDEELRWDPSRVGIHTLEPLEPLAVGPQAMVPLIREQVEEIFLAGKFPIVLGGDHSVSIGALEALARRWENPWVLQIDAHADLREEYQGSPFSHACVMARARESFPCVQVGVRSWSAEEDAALWERPERVILAREAEEDPEAAAERLLSVLGDPVYLTIDLDGLDPSILPATGTPEPGGLRWFTLTHLLRRVAESRHVVGCDVTELSPIPGFIAPDFLAARLVLKVISYVFHRRHQGGG</sequence>
<dbReference type="Gene3D" id="3.40.800.10">
    <property type="entry name" value="Ureohydrolase domain"/>
    <property type="match status" value="1"/>
</dbReference>
<keyword evidence="4" id="KW-0464">Manganese</keyword>
<dbReference type="InterPro" id="IPR023696">
    <property type="entry name" value="Ureohydrolase_dom_sf"/>
</dbReference>
<evidence type="ECO:0000256" key="5">
    <source>
        <dbReference type="RuleBase" id="RU003684"/>
    </source>
</evidence>
<dbReference type="EC" id="3.5.3.11" evidence="6"/>
<evidence type="ECO:0000256" key="3">
    <source>
        <dbReference type="ARBA" id="ARBA00022801"/>
    </source>
</evidence>
<dbReference type="PROSITE" id="PS51409">
    <property type="entry name" value="ARGINASE_2"/>
    <property type="match status" value="1"/>
</dbReference>
<feature type="binding site" evidence="4">
    <location>
        <position position="110"/>
    </location>
    <ligand>
        <name>Mn(2+)</name>
        <dbReference type="ChEBI" id="CHEBI:29035"/>
        <label>1</label>
    </ligand>
</feature>
<feature type="binding site" evidence="4">
    <location>
        <position position="135"/>
    </location>
    <ligand>
        <name>Mn(2+)</name>
        <dbReference type="ChEBI" id="CHEBI:29035"/>
        <label>1</label>
    </ligand>
</feature>
<dbReference type="PANTHER" id="PTHR11358:SF26">
    <property type="entry name" value="GUANIDINO ACID HYDROLASE, MITOCHONDRIAL"/>
    <property type="match status" value="1"/>
</dbReference>
<dbReference type="InterPro" id="IPR005925">
    <property type="entry name" value="Agmatinase-rel"/>
</dbReference>
<feature type="binding site" evidence="4">
    <location>
        <position position="133"/>
    </location>
    <ligand>
        <name>Mn(2+)</name>
        <dbReference type="ChEBI" id="CHEBI:29035"/>
        <label>1</label>
    </ligand>
</feature>
<gene>
    <name evidence="6" type="primary">speB</name>
    <name evidence="6" type="ORF">FJY75_00130</name>
</gene>
<evidence type="ECO:0000313" key="7">
    <source>
        <dbReference type="Proteomes" id="UP000748308"/>
    </source>
</evidence>
<keyword evidence="2 4" id="KW-0479">Metal-binding</keyword>
<evidence type="ECO:0000256" key="1">
    <source>
        <dbReference type="ARBA" id="ARBA00009227"/>
    </source>
</evidence>
<dbReference type="GO" id="GO:0008783">
    <property type="term" value="F:agmatinase activity"/>
    <property type="evidence" value="ECO:0007669"/>
    <property type="project" value="UniProtKB-EC"/>
</dbReference>
<proteinExistence type="inferred from homology"/>
<dbReference type="AlphaFoldDB" id="A0A937X8Y2"/>
<feature type="binding site" evidence="4">
    <location>
        <position position="137"/>
    </location>
    <ligand>
        <name>Mn(2+)</name>
        <dbReference type="ChEBI" id="CHEBI:29035"/>
        <label>1</label>
    </ligand>
</feature>
<dbReference type="PROSITE" id="PS01053">
    <property type="entry name" value="ARGINASE_1"/>
    <property type="match status" value="1"/>
</dbReference>
<dbReference type="CDD" id="cd11593">
    <property type="entry name" value="Agmatinase-like_2"/>
    <property type="match status" value="1"/>
</dbReference>
<dbReference type="NCBIfam" id="TIGR01230">
    <property type="entry name" value="agmatinase"/>
    <property type="match status" value="1"/>
</dbReference>
<dbReference type="PANTHER" id="PTHR11358">
    <property type="entry name" value="ARGINASE/AGMATINASE"/>
    <property type="match status" value="1"/>
</dbReference>
<dbReference type="SUPFAM" id="SSF52768">
    <property type="entry name" value="Arginase/deacetylase"/>
    <property type="match status" value="1"/>
</dbReference>
<evidence type="ECO:0000313" key="6">
    <source>
        <dbReference type="EMBL" id="MBM3316239.1"/>
    </source>
</evidence>
<accession>A0A937X8Y2</accession>
<feature type="binding site" evidence="4">
    <location>
        <position position="215"/>
    </location>
    <ligand>
        <name>Mn(2+)</name>
        <dbReference type="ChEBI" id="CHEBI:29035"/>
        <label>1</label>
    </ligand>
</feature>
<comment type="similarity">
    <text evidence="1">Belongs to the arginase family. Agmatinase subfamily.</text>
</comment>
<organism evidence="6 7">
    <name type="scientific">Eiseniibacteriota bacterium</name>
    <dbReference type="NCBI Taxonomy" id="2212470"/>
    <lineage>
        <taxon>Bacteria</taxon>
        <taxon>Candidatus Eiseniibacteriota</taxon>
    </lineage>
</organism>
<reference evidence="6" key="1">
    <citation type="submission" date="2019-03" db="EMBL/GenBank/DDBJ databases">
        <title>Lake Tanganyika Metagenome-Assembled Genomes (MAGs).</title>
        <authorList>
            <person name="Tran P."/>
        </authorList>
    </citation>
    <scope>NUCLEOTIDE SEQUENCE</scope>
    <source>
        <strain evidence="6">M_DeepCast_400m_m2_100</strain>
    </source>
</reference>
<protein>
    <submittedName>
        <fullName evidence="6">Agmatinase</fullName>
        <ecNumber evidence="6">3.5.3.11</ecNumber>
    </submittedName>
</protein>
<dbReference type="Pfam" id="PF00491">
    <property type="entry name" value="Arginase"/>
    <property type="match status" value="1"/>
</dbReference>
<dbReference type="GO" id="GO:0033389">
    <property type="term" value="P:putrescine biosynthetic process from arginine, via agmatine"/>
    <property type="evidence" value="ECO:0007669"/>
    <property type="project" value="TreeGrafter"/>
</dbReference>
<dbReference type="GO" id="GO:0046872">
    <property type="term" value="F:metal ion binding"/>
    <property type="evidence" value="ECO:0007669"/>
    <property type="project" value="UniProtKB-KW"/>
</dbReference>
<evidence type="ECO:0000256" key="4">
    <source>
        <dbReference type="PIRSR" id="PIRSR036979-1"/>
    </source>
</evidence>
<dbReference type="EMBL" id="VGIY01000002">
    <property type="protein sequence ID" value="MBM3316239.1"/>
    <property type="molecule type" value="Genomic_DNA"/>
</dbReference>
<dbReference type="PIRSF" id="PIRSF036979">
    <property type="entry name" value="Arginase"/>
    <property type="match status" value="1"/>
</dbReference>
<keyword evidence="3 5" id="KW-0378">Hydrolase</keyword>
<dbReference type="InterPro" id="IPR006035">
    <property type="entry name" value="Ureohydrolase"/>
</dbReference>
<dbReference type="Proteomes" id="UP000748308">
    <property type="component" value="Unassembled WGS sequence"/>
</dbReference>